<keyword evidence="1" id="KW-0472">Membrane</keyword>
<comment type="caution">
    <text evidence="2">The sequence shown here is derived from an EMBL/GenBank/DDBJ whole genome shotgun (WGS) entry which is preliminary data.</text>
</comment>
<evidence type="ECO:0000256" key="1">
    <source>
        <dbReference type="SAM" id="Phobius"/>
    </source>
</evidence>
<reference evidence="2" key="1">
    <citation type="submission" date="2013-08" db="EMBL/GenBank/DDBJ databases">
        <authorList>
            <person name="Mendez C."/>
            <person name="Richter M."/>
            <person name="Ferrer M."/>
            <person name="Sanchez J."/>
        </authorList>
    </citation>
    <scope>NUCLEOTIDE SEQUENCE</scope>
</reference>
<evidence type="ECO:0000313" key="2">
    <source>
        <dbReference type="EMBL" id="EQD80600.1"/>
    </source>
</evidence>
<name>T1DFB1_9ZZZZ</name>
<accession>T1DFB1</accession>
<reference evidence="2" key="2">
    <citation type="journal article" date="2014" name="ISME J.">
        <title>Microbial stratification in low pH oxic and suboxic macroscopic growths along an acid mine drainage.</title>
        <authorList>
            <person name="Mendez-Garcia C."/>
            <person name="Mesa V."/>
            <person name="Sprenger R.R."/>
            <person name="Richter M."/>
            <person name="Diez M.S."/>
            <person name="Solano J."/>
            <person name="Bargiela R."/>
            <person name="Golyshina O.V."/>
            <person name="Manteca A."/>
            <person name="Ramos J.L."/>
            <person name="Gallego J.R."/>
            <person name="Llorente I."/>
            <person name="Martins Dos Santos V.A."/>
            <person name="Jensen O.N."/>
            <person name="Pelaez A.I."/>
            <person name="Sanchez J."/>
            <person name="Ferrer M."/>
        </authorList>
    </citation>
    <scope>NUCLEOTIDE SEQUENCE</scope>
</reference>
<keyword evidence="1" id="KW-1133">Transmembrane helix</keyword>
<feature type="transmembrane region" description="Helical" evidence="1">
    <location>
        <begin position="37"/>
        <end position="55"/>
    </location>
</feature>
<proteinExistence type="predicted"/>
<keyword evidence="1" id="KW-0812">Transmembrane</keyword>
<dbReference type="EMBL" id="AUZX01000552">
    <property type="protein sequence ID" value="EQD80600.1"/>
    <property type="molecule type" value="Genomic_DNA"/>
</dbReference>
<protein>
    <submittedName>
        <fullName evidence="2">Membrane protein</fullName>
    </submittedName>
</protein>
<feature type="non-terminal residue" evidence="2">
    <location>
        <position position="1"/>
    </location>
</feature>
<gene>
    <name evidence="2" type="ORF">B1A_00724</name>
</gene>
<organism evidence="2">
    <name type="scientific">mine drainage metagenome</name>
    <dbReference type="NCBI Taxonomy" id="410659"/>
    <lineage>
        <taxon>unclassified sequences</taxon>
        <taxon>metagenomes</taxon>
        <taxon>ecological metagenomes</taxon>
    </lineage>
</organism>
<dbReference type="AlphaFoldDB" id="T1DFB1"/>
<sequence length="109" mass="11251">TLTLLVLAVGAGLTVAFADVTHRVVLFDGSYVADPLAFVLKLAGFLSVAVALLYSRAYLRNREILKGEYYVLALTALLGIVRAHLGQQPAHGVSGRGAAGAVGVCDGGL</sequence>